<name>A0ABT4SCQ8_9ACTN</name>
<keyword evidence="1" id="KW-0472">Membrane</keyword>
<keyword evidence="3" id="KW-1185">Reference proteome</keyword>
<comment type="caution">
    <text evidence="2">The sequence shown here is derived from an EMBL/GenBank/DDBJ whole genome shotgun (WGS) entry which is preliminary data.</text>
</comment>
<reference evidence="2" key="1">
    <citation type="submission" date="2022-11" db="EMBL/GenBank/DDBJ databases">
        <title>Nonomuraea corallina sp. nov., a new species of the genus Nonomuraea isolated from sea side sediment in Thai sea.</title>
        <authorList>
            <person name="Ngamcharungchit C."/>
            <person name="Matsumoto A."/>
            <person name="Suriyachadkun C."/>
            <person name="Panbangred W."/>
            <person name="Inahashi Y."/>
            <person name="Intra B."/>
        </authorList>
    </citation>
    <scope>NUCLEOTIDE SEQUENCE</scope>
    <source>
        <strain evidence="2">MCN248</strain>
    </source>
</reference>
<organism evidence="2 3">
    <name type="scientific">Nonomuraea corallina</name>
    <dbReference type="NCBI Taxonomy" id="2989783"/>
    <lineage>
        <taxon>Bacteria</taxon>
        <taxon>Bacillati</taxon>
        <taxon>Actinomycetota</taxon>
        <taxon>Actinomycetes</taxon>
        <taxon>Streptosporangiales</taxon>
        <taxon>Streptosporangiaceae</taxon>
        <taxon>Nonomuraea</taxon>
    </lineage>
</organism>
<feature type="non-terminal residue" evidence="2">
    <location>
        <position position="1"/>
    </location>
</feature>
<evidence type="ECO:0000256" key="1">
    <source>
        <dbReference type="SAM" id="Phobius"/>
    </source>
</evidence>
<evidence type="ECO:0008006" key="4">
    <source>
        <dbReference type="Google" id="ProtNLM"/>
    </source>
</evidence>
<evidence type="ECO:0000313" key="3">
    <source>
        <dbReference type="Proteomes" id="UP001144036"/>
    </source>
</evidence>
<feature type="transmembrane region" description="Helical" evidence="1">
    <location>
        <begin position="6"/>
        <end position="24"/>
    </location>
</feature>
<dbReference type="SUPFAM" id="SSF103473">
    <property type="entry name" value="MFS general substrate transporter"/>
    <property type="match status" value="1"/>
</dbReference>
<proteinExistence type="predicted"/>
<dbReference type="EMBL" id="JAPNNL010000049">
    <property type="protein sequence ID" value="MDA0634745.1"/>
    <property type="molecule type" value="Genomic_DNA"/>
</dbReference>
<keyword evidence="1" id="KW-0812">Transmembrane</keyword>
<evidence type="ECO:0000313" key="2">
    <source>
        <dbReference type="EMBL" id="MDA0634745.1"/>
    </source>
</evidence>
<feature type="transmembrane region" description="Helical" evidence="1">
    <location>
        <begin position="69"/>
        <end position="86"/>
    </location>
</feature>
<protein>
    <recommendedName>
        <fullName evidence="4">MFS transporter</fullName>
    </recommendedName>
</protein>
<gene>
    <name evidence="2" type="ORF">OUY22_15075</name>
</gene>
<accession>A0ABT4SCQ8</accession>
<feature type="transmembrane region" description="Helical" evidence="1">
    <location>
        <begin position="45"/>
        <end position="63"/>
    </location>
</feature>
<dbReference type="Proteomes" id="UP001144036">
    <property type="component" value="Unassembled WGS sequence"/>
</dbReference>
<sequence>GLLTAGAAYVLLFVGSSVAGLLCLEMTHNAVTAAERTTVTSTSSLSLQAGGILANLTLGTLAVQAGVAAAWGLSAAVVLASALLFVRMPVTGSSRAPGPAARAGSG</sequence>
<dbReference type="InterPro" id="IPR036259">
    <property type="entry name" value="MFS_trans_sf"/>
</dbReference>
<dbReference type="RefSeq" id="WP_270155565.1">
    <property type="nucleotide sequence ID" value="NZ_JAPNNL010000049.1"/>
</dbReference>
<keyword evidence="1" id="KW-1133">Transmembrane helix</keyword>